<protein>
    <recommendedName>
        <fullName evidence="2">histidine kinase</fullName>
        <ecNumber evidence="2">2.7.13.3</ecNumber>
    </recommendedName>
</protein>
<dbReference type="EC" id="2.7.13.3" evidence="2"/>
<name>A0A0N8GQL6_9CHLR</name>
<proteinExistence type="predicted"/>
<dbReference type="Gene3D" id="3.30.450.40">
    <property type="match status" value="1"/>
</dbReference>
<evidence type="ECO:0000256" key="1">
    <source>
        <dbReference type="ARBA" id="ARBA00000085"/>
    </source>
</evidence>
<feature type="domain" description="PAC" evidence="7">
    <location>
        <begin position="109"/>
        <end position="168"/>
    </location>
</feature>
<dbReference type="OrthoDB" id="9779734at2"/>
<dbReference type="Pfam" id="PF08448">
    <property type="entry name" value="PAS_4"/>
    <property type="match status" value="1"/>
</dbReference>
<dbReference type="SUPFAM" id="SSF55785">
    <property type="entry name" value="PYP-like sensor domain (PAS domain)"/>
    <property type="match status" value="1"/>
</dbReference>
<dbReference type="PROSITE" id="PS50113">
    <property type="entry name" value="PAC"/>
    <property type="match status" value="1"/>
</dbReference>
<dbReference type="PANTHER" id="PTHR43304">
    <property type="entry name" value="PHYTOCHROME-LIKE PROTEIN CPH1"/>
    <property type="match status" value="1"/>
</dbReference>
<dbReference type="PATRIC" id="fig|869279.4.peg.461"/>
<dbReference type="RefSeq" id="WP_054520481.1">
    <property type="nucleotide sequence ID" value="NZ_LGKO01000002.1"/>
</dbReference>
<dbReference type="EMBL" id="LGKO01000002">
    <property type="protein sequence ID" value="KPL84042.1"/>
    <property type="molecule type" value="Genomic_DNA"/>
</dbReference>
<evidence type="ECO:0000313" key="9">
    <source>
        <dbReference type="Proteomes" id="UP000050544"/>
    </source>
</evidence>
<organism evidence="8 9">
    <name type="scientific">Thermanaerothrix daxensis</name>
    <dbReference type="NCBI Taxonomy" id="869279"/>
    <lineage>
        <taxon>Bacteria</taxon>
        <taxon>Bacillati</taxon>
        <taxon>Chloroflexota</taxon>
        <taxon>Anaerolineae</taxon>
        <taxon>Anaerolineales</taxon>
        <taxon>Anaerolineaceae</taxon>
        <taxon>Thermanaerothrix</taxon>
    </lineage>
</organism>
<reference evidence="8 9" key="1">
    <citation type="submission" date="2015-07" db="EMBL/GenBank/DDBJ databases">
        <title>Whole genome sequence of Thermanaerothrix daxensis DSM 23592.</title>
        <authorList>
            <person name="Hemp J."/>
            <person name="Ward L.M."/>
            <person name="Pace L.A."/>
            <person name="Fischer W.W."/>
        </authorList>
    </citation>
    <scope>NUCLEOTIDE SEQUENCE [LARGE SCALE GENOMIC DNA]</scope>
    <source>
        <strain evidence="8 9">GNS-1</strain>
    </source>
</reference>
<keyword evidence="4" id="KW-0808">Transferase</keyword>
<comment type="catalytic activity">
    <reaction evidence="1">
        <text>ATP + protein L-histidine = ADP + protein N-phospho-L-histidine.</text>
        <dbReference type="EC" id="2.7.13.3"/>
    </reaction>
</comment>
<dbReference type="InterPro" id="IPR013656">
    <property type="entry name" value="PAS_4"/>
</dbReference>
<evidence type="ECO:0000256" key="5">
    <source>
        <dbReference type="ARBA" id="ARBA00022777"/>
    </source>
</evidence>
<dbReference type="PANTHER" id="PTHR43304:SF1">
    <property type="entry name" value="PAC DOMAIN-CONTAINING PROTEIN"/>
    <property type="match status" value="1"/>
</dbReference>
<evidence type="ECO:0000313" key="8">
    <source>
        <dbReference type="EMBL" id="KPL84042.1"/>
    </source>
</evidence>
<dbReference type="GO" id="GO:0004673">
    <property type="term" value="F:protein histidine kinase activity"/>
    <property type="evidence" value="ECO:0007669"/>
    <property type="project" value="UniProtKB-EC"/>
</dbReference>
<evidence type="ECO:0000256" key="3">
    <source>
        <dbReference type="ARBA" id="ARBA00022553"/>
    </source>
</evidence>
<keyword evidence="3" id="KW-0597">Phosphoprotein</keyword>
<dbReference type="InterPro" id="IPR029016">
    <property type="entry name" value="GAF-like_dom_sf"/>
</dbReference>
<dbReference type="STRING" id="869279.SE15_02315"/>
<keyword evidence="9" id="KW-1185">Reference proteome</keyword>
<sequence>MARKAILERRSGRPHSSIDPVALGLMMQDIDWQDGLAHPAVQLLRLIMDNIPQAIFWKDRNSVYVWCNRNFANDAGYEDPEEVSGKTDFDLPWTREEAEWYRKIDQQVMETDTPIYQLYETQTHADGQLTWVVTNKIPLHDPEGNVVGVLGTYEDITELKLKEEELRKAREELEIRVQERTAAEREQRAFAEALRDISATLNSTLNLNEVLDRILAEIQRIVPHQMATIILVRGQQGCVVRAQPAGSIENEGEWFDLTKYSNLITLLQTKSPLIIVLKLPFANFLIAVSCHLVSYLKPDQTQRALAKSPS</sequence>
<dbReference type="InterPro" id="IPR000014">
    <property type="entry name" value="PAS"/>
</dbReference>
<dbReference type="InterPro" id="IPR000700">
    <property type="entry name" value="PAS-assoc_C"/>
</dbReference>
<dbReference type="NCBIfam" id="TIGR00229">
    <property type="entry name" value="sensory_box"/>
    <property type="match status" value="1"/>
</dbReference>
<gene>
    <name evidence="8" type="ORF">SE15_02315</name>
</gene>
<evidence type="ECO:0000259" key="7">
    <source>
        <dbReference type="PROSITE" id="PS50113"/>
    </source>
</evidence>
<accession>A0A0N8GQL6</accession>
<dbReference type="InterPro" id="IPR035965">
    <property type="entry name" value="PAS-like_dom_sf"/>
</dbReference>
<comment type="caution">
    <text evidence="8">The sequence shown here is derived from an EMBL/GenBank/DDBJ whole genome shotgun (WGS) entry which is preliminary data.</text>
</comment>
<evidence type="ECO:0000256" key="6">
    <source>
        <dbReference type="SAM" id="Coils"/>
    </source>
</evidence>
<dbReference type="SUPFAM" id="SSF55781">
    <property type="entry name" value="GAF domain-like"/>
    <property type="match status" value="1"/>
</dbReference>
<feature type="coiled-coil region" evidence="6">
    <location>
        <begin position="156"/>
        <end position="186"/>
    </location>
</feature>
<dbReference type="Gene3D" id="3.30.450.20">
    <property type="entry name" value="PAS domain"/>
    <property type="match status" value="1"/>
</dbReference>
<evidence type="ECO:0000256" key="2">
    <source>
        <dbReference type="ARBA" id="ARBA00012438"/>
    </source>
</evidence>
<dbReference type="CDD" id="cd00130">
    <property type="entry name" value="PAS"/>
    <property type="match status" value="1"/>
</dbReference>
<evidence type="ECO:0000256" key="4">
    <source>
        <dbReference type="ARBA" id="ARBA00022679"/>
    </source>
</evidence>
<dbReference type="Proteomes" id="UP000050544">
    <property type="component" value="Unassembled WGS sequence"/>
</dbReference>
<dbReference type="AlphaFoldDB" id="A0A0N8GQL6"/>
<keyword evidence="6" id="KW-0175">Coiled coil</keyword>
<keyword evidence="5" id="KW-0418">Kinase</keyword>
<dbReference type="InterPro" id="IPR052162">
    <property type="entry name" value="Sensor_kinase/Photoreceptor"/>
</dbReference>